<sequence>MTPLSYLSNAELDAFEGLYHQFQQDPFSVDQEWRNFFEGFEFSRTDFKQKNDKTSVEGLPMSAVPEQFQKEIAVSNLIGAYRQR</sequence>
<dbReference type="AlphaFoldDB" id="A0A382H5M7"/>
<name>A0A382H5M7_9ZZZZ</name>
<feature type="domain" description="2-oxoglutarate dehydrogenase E1 component N-terminal" evidence="1">
    <location>
        <begin position="15"/>
        <end position="42"/>
    </location>
</feature>
<proteinExistence type="predicted"/>
<evidence type="ECO:0000259" key="1">
    <source>
        <dbReference type="Pfam" id="PF16078"/>
    </source>
</evidence>
<feature type="non-terminal residue" evidence="2">
    <location>
        <position position="84"/>
    </location>
</feature>
<reference evidence="2" key="1">
    <citation type="submission" date="2018-05" db="EMBL/GenBank/DDBJ databases">
        <authorList>
            <person name="Lanie J.A."/>
            <person name="Ng W.-L."/>
            <person name="Kazmierczak K.M."/>
            <person name="Andrzejewski T.M."/>
            <person name="Davidsen T.M."/>
            <person name="Wayne K.J."/>
            <person name="Tettelin H."/>
            <person name="Glass J.I."/>
            <person name="Rusch D."/>
            <person name="Podicherti R."/>
            <person name="Tsui H.-C.T."/>
            <person name="Winkler M.E."/>
        </authorList>
    </citation>
    <scope>NUCLEOTIDE SEQUENCE</scope>
</reference>
<gene>
    <name evidence="2" type="ORF">METZ01_LOCUS235452</name>
</gene>
<protein>
    <recommendedName>
        <fullName evidence="1">2-oxoglutarate dehydrogenase E1 component N-terminal domain-containing protein</fullName>
    </recommendedName>
</protein>
<dbReference type="EMBL" id="UINC01059321">
    <property type="protein sequence ID" value="SVB82598.1"/>
    <property type="molecule type" value="Genomic_DNA"/>
</dbReference>
<organism evidence="2">
    <name type="scientific">marine metagenome</name>
    <dbReference type="NCBI Taxonomy" id="408172"/>
    <lineage>
        <taxon>unclassified sequences</taxon>
        <taxon>metagenomes</taxon>
        <taxon>ecological metagenomes</taxon>
    </lineage>
</organism>
<dbReference type="Pfam" id="PF16078">
    <property type="entry name" value="2-oxogl_dehyd_N"/>
    <property type="match status" value="1"/>
</dbReference>
<evidence type="ECO:0000313" key="2">
    <source>
        <dbReference type="EMBL" id="SVB82598.1"/>
    </source>
</evidence>
<dbReference type="InterPro" id="IPR032106">
    <property type="entry name" value="2-oxogl_dehyd_N"/>
</dbReference>
<accession>A0A382H5M7</accession>